<gene>
    <name evidence="9" type="ORF">ACFL27_01115</name>
</gene>
<keyword evidence="6" id="KW-0408">Iron</keyword>
<dbReference type="Gene3D" id="3.80.30.20">
    <property type="entry name" value="tm_1862 like domain"/>
    <property type="match status" value="1"/>
</dbReference>
<feature type="domain" description="Elp3/MiaA/NifB-like radical SAM core" evidence="8">
    <location>
        <begin position="212"/>
        <end position="424"/>
    </location>
</feature>
<evidence type="ECO:0000313" key="9">
    <source>
        <dbReference type="EMBL" id="MFC1848781.1"/>
    </source>
</evidence>
<comment type="caution">
    <text evidence="9">The sequence shown here is derived from an EMBL/GenBank/DDBJ whole genome shotgun (WGS) entry which is preliminary data.</text>
</comment>
<reference evidence="9 10" key="1">
    <citation type="submission" date="2024-09" db="EMBL/GenBank/DDBJ databases">
        <title>Laminarin stimulates single cell rates of sulfate reduction while oxygen inhibits transcriptomic activity in coastal marine sediment.</title>
        <authorList>
            <person name="Lindsay M."/>
            <person name="Orcutt B."/>
            <person name="Emerson D."/>
            <person name="Stepanauskas R."/>
            <person name="D'Angelo T."/>
        </authorList>
    </citation>
    <scope>NUCLEOTIDE SEQUENCE [LARGE SCALE GENOMIC DNA]</scope>
    <source>
        <strain evidence="9">SAG AM-311-K15</strain>
    </source>
</reference>
<keyword evidence="5" id="KW-0479">Metal-binding</keyword>
<dbReference type="PANTHER" id="PTHR43409">
    <property type="entry name" value="ANAEROBIC MAGNESIUM-PROTOPORPHYRIN IX MONOMETHYL ESTER CYCLASE-RELATED"/>
    <property type="match status" value="1"/>
</dbReference>
<sequence>MSAKIFLGNAPWQNPGGYGVRAGSRWPHFEKNESDYMPFPFFLAYSSALLKENGFSVKLVDGIAEGINQNQFLDQLAAFSPDILVLEVSTISIQTDLEYARLARSLLKNGSIIIFCGLHIEIKEPSFLEEHLDIDLVMFGEYEFTLLEIARRWQKGKKLHDVLGTNYRDSQHKLFTNPARPITADLNTLPWPDRDSLPMVKYCDTPGNIPKPSVQMWASRGCPFQCVFCAWPQIMYGGHRYRVRKPELVVDEMEWLVKERGFKSVYFDDDTFNIGKPRIMKICQEIKRREINVPWAIMARADTMDTEMLHALRAAGLCALKYGIESADQSLVDRCGKGLDLTKVREIVSLTKKIGIFVHLTFTFGLPGETADTIDKTINLALELDPHSLQFSIITPFPGSKLFDDLDARGHVLSKNWADYDGYSTAVIKTDFLEKEDLEAALDRAYRSWEKHRFQKGMKQEPWQVFRRAFKNPKQAMKRLIRVLIFMIRGK</sequence>
<dbReference type="Pfam" id="PF04055">
    <property type="entry name" value="Radical_SAM"/>
    <property type="match status" value="1"/>
</dbReference>
<organism evidence="9 10">
    <name type="scientific">candidate division CSSED10-310 bacterium</name>
    <dbReference type="NCBI Taxonomy" id="2855610"/>
    <lineage>
        <taxon>Bacteria</taxon>
        <taxon>Bacteria division CSSED10-310</taxon>
    </lineage>
</organism>
<keyword evidence="7" id="KW-0411">Iron-sulfur</keyword>
<evidence type="ECO:0000259" key="8">
    <source>
        <dbReference type="SMART" id="SM00729"/>
    </source>
</evidence>
<evidence type="ECO:0000256" key="3">
    <source>
        <dbReference type="ARBA" id="ARBA00022679"/>
    </source>
</evidence>
<evidence type="ECO:0000256" key="7">
    <source>
        <dbReference type="ARBA" id="ARBA00023014"/>
    </source>
</evidence>
<dbReference type="InterPro" id="IPR051198">
    <property type="entry name" value="BchE-like"/>
</dbReference>
<dbReference type="Pfam" id="PF02310">
    <property type="entry name" value="B12-binding"/>
    <property type="match status" value="1"/>
</dbReference>
<dbReference type="SFLD" id="SFLDS00029">
    <property type="entry name" value="Radical_SAM"/>
    <property type="match status" value="1"/>
</dbReference>
<dbReference type="CDD" id="cd01335">
    <property type="entry name" value="Radical_SAM"/>
    <property type="match status" value="1"/>
</dbReference>
<dbReference type="InterPro" id="IPR034466">
    <property type="entry name" value="Methyltransferase_Class_B"/>
</dbReference>
<dbReference type="Gene3D" id="3.40.50.280">
    <property type="entry name" value="Cobalamin-binding domain"/>
    <property type="match status" value="1"/>
</dbReference>
<dbReference type="InterPro" id="IPR023404">
    <property type="entry name" value="rSAM_horseshoe"/>
</dbReference>
<evidence type="ECO:0000256" key="4">
    <source>
        <dbReference type="ARBA" id="ARBA00022691"/>
    </source>
</evidence>
<comment type="cofactor">
    <cofactor evidence="1">
        <name>[4Fe-4S] cluster</name>
        <dbReference type="ChEBI" id="CHEBI:49883"/>
    </cofactor>
</comment>
<dbReference type="EMBL" id="JBHPBY010000007">
    <property type="protein sequence ID" value="MFC1848781.1"/>
    <property type="molecule type" value="Genomic_DNA"/>
</dbReference>
<protein>
    <submittedName>
        <fullName evidence="9">B12-binding domain-containing radical SAM protein</fullName>
    </submittedName>
</protein>
<accession>A0ABV6YRN0</accession>
<dbReference type="InterPro" id="IPR006158">
    <property type="entry name" value="Cobalamin-bd"/>
</dbReference>
<dbReference type="SUPFAM" id="SSF102114">
    <property type="entry name" value="Radical SAM enzymes"/>
    <property type="match status" value="1"/>
</dbReference>
<keyword evidence="2" id="KW-0489">Methyltransferase</keyword>
<dbReference type="Proteomes" id="UP001594351">
    <property type="component" value="Unassembled WGS sequence"/>
</dbReference>
<evidence type="ECO:0000313" key="10">
    <source>
        <dbReference type="Proteomes" id="UP001594351"/>
    </source>
</evidence>
<keyword evidence="4" id="KW-0949">S-adenosyl-L-methionine</keyword>
<dbReference type="SFLD" id="SFLDG01082">
    <property type="entry name" value="B12-binding_domain_containing"/>
    <property type="match status" value="1"/>
</dbReference>
<proteinExistence type="predicted"/>
<evidence type="ECO:0000256" key="1">
    <source>
        <dbReference type="ARBA" id="ARBA00001966"/>
    </source>
</evidence>
<dbReference type="PANTHER" id="PTHR43409:SF7">
    <property type="entry name" value="BLL1977 PROTEIN"/>
    <property type="match status" value="1"/>
</dbReference>
<name>A0ABV6YRN0_UNCC1</name>
<dbReference type="InterPro" id="IPR006638">
    <property type="entry name" value="Elp3/MiaA/NifB-like_rSAM"/>
</dbReference>
<keyword evidence="3" id="KW-0808">Transferase</keyword>
<dbReference type="InterPro" id="IPR058240">
    <property type="entry name" value="rSAM_sf"/>
</dbReference>
<keyword evidence="10" id="KW-1185">Reference proteome</keyword>
<evidence type="ECO:0000256" key="6">
    <source>
        <dbReference type="ARBA" id="ARBA00023004"/>
    </source>
</evidence>
<dbReference type="InterPro" id="IPR007197">
    <property type="entry name" value="rSAM"/>
</dbReference>
<dbReference type="SMART" id="SM00729">
    <property type="entry name" value="Elp3"/>
    <property type="match status" value="1"/>
</dbReference>
<dbReference type="SFLD" id="SFLDG01123">
    <property type="entry name" value="methyltransferase_(Class_B)"/>
    <property type="match status" value="1"/>
</dbReference>
<evidence type="ECO:0000256" key="5">
    <source>
        <dbReference type="ARBA" id="ARBA00022723"/>
    </source>
</evidence>
<evidence type="ECO:0000256" key="2">
    <source>
        <dbReference type="ARBA" id="ARBA00022603"/>
    </source>
</evidence>